<evidence type="ECO:0000313" key="3">
    <source>
        <dbReference type="Proteomes" id="UP000229916"/>
    </source>
</evidence>
<keyword evidence="1" id="KW-0812">Transmembrane</keyword>
<feature type="transmembrane region" description="Helical" evidence="1">
    <location>
        <begin position="33"/>
        <end position="64"/>
    </location>
</feature>
<gene>
    <name evidence="2" type="ORF">COS81_01665</name>
</gene>
<comment type="caution">
    <text evidence="2">The sequence shown here is derived from an EMBL/GenBank/DDBJ whole genome shotgun (WGS) entry which is preliminary data.</text>
</comment>
<proteinExistence type="predicted"/>
<dbReference type="EMBL" id="PEWD01000035">
    <property type="protein sequence ID" value="PIU69037.1"/>
    <property type="molecule type" value="Genomic_DNA"/>
</dbReference>
<accession>A0A2M7ANT4</accession>
<protein>
    <submittedName>
        <fullName evidence="2">Uncharacterized protein</fullName>
    </submittedName>
</protein>
<keyword evidence="1" id="KW-0472">Membrane</keyword>
<sequence length="257" mass="29010">MEQTKIEKGPISTETIKPLAELKPKKPSFLKKILGIVWTSCSSCAFFIVLMQLFCIFLVIFVVAKSGIIHIPILSDQLNLPSEHNLQTEVFLPPAQEVGQITDKINQKISENPENFTLELNQDEVNTLLQEVPYSEMGIEKIYLTFEDDKINLHLSISRPIRAEVNLKAMFSIDRNQISLNFIEGKIGNLNLPVSVINLFSETLMQQVRNVLNQNQELDIKSLTVQNNLLIIKGSLKHSSEEKTGNDYDSKKTEGGI</sequence>
<evidence type="ECO:0000256" key="1">
    <source>
        <dbReference type="SAM" id="Phobius"/>
    </source>
</evidence>
<organism evidence="2 3">
    <name type="scientific">candidate division WWE3 bacterium CG06_land_8_20_14_3_00_42_16</name>
    <dbReference type="NCBI Taxonomy" id="1975083"/>
    <lineage>
        <taxon>Bacteria</taxon>
        <taxon>Katanobacteria</taxon>
    </lineage>
</organism>
<dbReference type="Proteomes" id="UP000229916">
    <property type="component" value="Unassembled WGS sequence"/>
</dbReference>
<name>A0A2M7ANT4_UNCKA</name>
<evidence type="ECO:0000313" key="2">
    <source>
        <dbReference type="EMBL" id="PIU69037.1"/>
    </source>
</evidence>
<reference evidence="3" key="1">
    <citation type="submission" date="2017-09" db="EMBL/GenBank/DDBJ databases">
        <title>Depth-based differentiation of microbial function through sediment-hosted aquifers and enrichment of novel symbionts in the deep terrestrial subsurface.</title>
        <authorList>
            <person name="Probst A.J."/>
            <person name="Ladd B."/>
            <person name="Jarett J.K."/>
            <person name="Geller-Mcgrath D.E."/>
            <person name="Sieber C.M.K."/>
            <person name="Emerson J.B."/>
            <person name="Anantharaman K."/>
            <person name="Thomas B.C."/>
            <person name="Malmstrom R."/>
            <person name="Stieglmeier M."/>
            <person name="Klingl A."/>
            <person name="Woyke T."/>
            <person name="Ryan C.M."/>
            <person name="Banfield J.F."/>
        </authorList>
    </citation>
    <scope>NUCLEOTIDE SEQUENCE [LARGE SCALE GENOMIC DNA]</scope>
</reference>
<dbReference type="AlphaFoldDB" id="A0A2M7ANT4"/>
<keyword evidence="1" id="KW-1133">Transmembrane helix</keyword>